<proteinExistence type="predicted"/>
<protein>
    <recommendedName>
        <fullName evidence="3">Integrase</fullName>
    </recommendedName>
</protein>
<evidence type="ECO:0000313" key="2">
    <source>
        <dbReference type="Proteomes" id="UP000584931"/>
    </source>
</evidence>
<gene>
    <name evidence="1" type="ORF">HNR06_004877</name>
</gene>
<comment type="caution">
    <text evidence="1">The sequence shown here is derived from an EMBL/GenBank/DDBJ whole genome shotgun (WGS) entry which is preliminary data.</text>
</comment>
<accession>A0A7Y9XIU5</accession>
<evidence type="ECO:0000313" key="1">
    <source>
        <dbReference type="EMBL" id="NYH55288.1"/>
    </source>
</evidence>
<dbReference type="EMBL" id="JACCHL010000001">
    <property type="protein sequence ID" value="NYH55288.1"/>
    <property type="molecule type" value="Genomic_DNA"/>
</dbReference>
<dbReference type="Proteomes" id="UP000584931">
    <property type="component" value="Unassembled WGS sequence"/>
</dbReference>
<reference evidence="1 2" key="1">
    <citation type="submission" date="2020-07" db="EMBL/GenBank/DDBJ databases">
        <title>Sequencing the genomes of 1000 actinobacteria strains.</title>
        <authorList>
            <person name="Klenk H.-P."/>
        </authorList>
    </citation>
    <scope>NUCLEOTIDE SEQUENCE [LARGE SCALE GENOMIC DNA]</scope>
    <source>
        <strain evidence="1 2">DSM 45278</strain>
    </source>
</reference>
<sequence>MAELMGYSDLNTTRRYALPTNADKVAALEALTIDR</sequence>
<dbReference type="AlphaFoldDB" id="A0A7Y9XIU5"/>
<organism evidence="1 2">
    <name type="scientific">Nocardiopsis sinuspersici</name>
    <dbReference type="NCBI Taxonomy" id="501010"/>
    <lineage>
        <taxon>Bacteria</taxon>
        <taxon>Bacillati</taxon>
        <taxon>Actinomycetota</taxon>
        <taxon>Actinomycetes</taxon>
        <taxon>Streptosporangiales</taxon>
        <taxon>Nocardiopsidaceae</taxon>
        <taxon>Nocardiopsis</taxon>
    </lineage>
</organism>
<name>A0A7Y9XIU5_9ACTN</name>
<evidence type="ECO:0008006" key="3">
    <source>
        <dbReference type="Google" id="ProtNLM"/>
    </source>
</evidence>